<name>A0A0C9ZVR4_9AGAM</name>
<sequence length="83" mass="9420">MVIHPNTYSRLAATYLVVWALSHLSEHIQGISRIAMAEPPVLMAHHFIHSAASPKALVFLLGCAKQISNHRLMLRYRLLKYSQ</sequence>
<keyword evidence="2" id="KW-1185">Reference proteome</keyword>
<dbReference type="HOGENOM" id="CLU_2543431_0_0_1"/>
<dbReference type="AlphaFoldDB" id="A0A0C9ZVR4"/>
<evidence type="ECO:0000313" key="2">
    <source>
        <dbReference type="Proteomes" id="UP000054018"/>
    </source>
</evidence>
<dbReference type="OrthoDB" id="10600893at2759"/>
<gene>
    <name evidence="1" type="ORF">PISMIDRAFT_272132</name>
</gene>
<organism evidence="1 2">
    <name type="scientific">Pisolithus microcarpus 441</name>
    <dbReference type="NCBI Taxonomy" id="765257"/>
    <lineage>
        <taxon>Eukaryota</taxon>
        <taxon>Fungi</taxon>
        <taxon>Dikarya</taxon>
        <taxon>Basidiomycota</taxon>
        <taxon>Agaricomycotina</taxon>
        <taxon>Agaricomycetes</taxon>
        <taxon>Agaricomycetidae</taxon>
        <taxon>Boletales</taxon>
        <taxon>Sclerodermatineae</taxon>
        <taxon>Pisolithaceae</taxon>
        <taxon>Pisolithus</taxon>
    </lineage>
</organism>
<proteinExistence type="predicted"/>
<evidence type="ECO:0000313" key="1">
    <source>
        <dbReference type="EMBL" id="KIK26317.1"/>
    </source>
</evidence>
<accession>A0A0C9ZVR4</accession>
<protein>
    <submittedName>
        <fullName evidence="1">Uncharacterized protein</fullName>
    </submittedName>
</protein>
<reference evidence="2" key="2">
    <citation type="submission" date="2015-01" db="EMBL/GenBank/DDBJ databases">
        <title>Evolutionary Origins and Diversification of the Mycorrhizal Mutualists.</title>
        <authorList>
            <consortium name="DOE Joint Genome Institute"/>
            <consortium name="Mycorrhizal Genomics Consortium"/>
            <person name="Kohler A."/>
            <person name="Kuo A."/>
            <person name="Nagy L.G."/>
            <person name="Floudas D."/>
            <person name="Copeland A."/>
            <person name="Barry K.W."/>
            <person name="Cichocki N."/>
            <person name="Veneault-Fourrey C."/>
            <person name="LaButti K."/>
            <person name="Lindquist E.A."/>
            <person name="Lipzen A."/>
            <person name="Lundell T."/>
            <person name="Morin E."/>
            <person name="Murat C."/>
            <person name="Riley R."/>
            <person name="Ohm R."/>
            <person name="Sun H."/>
            <person name="Tunlid A."/>
            <person name="Henrissat B."/>
            <person name="Grigoriev I.V."/>
            <person name="Hibbett D.S."/>
            <person name="Martin F."/>
        </authorList>
    </citation>
    <scope>NUCLEOTIDE SEQUENCE [LARGE SCALE GENOMIC DNA]</scope>
    <source>
        <strain evidence="2">441</strain>
    </source>
</reference>
<dbReference type="EMBL" id="KN833702">
    <property type="protein sequence ID" value="KIK26317.1"/>
    <property type="molecule type" value="Genomic_DNA"/>
</dbReference>
<reference evidence="1 2" key="1">
    <citation type="submission" date="2014-04" db="EMBL/GenBank/DDBJ databases">
        <authorList>
            <consortium name="DOE Joint Genome Institute"/>
            <person name="Kuo A."/>
            <person name="Kohler A."/>
            <person name="Costa M.D."/>
            <person name="Nagy L.G."/>
            <person name="Floudas D."/>
            <person name="Copeland A."/>
            <person name="Barry K.W."/>
            <person name="Cichocki N."/>
            <person name="Veneault-Fourrey C."/>
            <person name="LaButti K."/>
            <person name="Lindquist E.A."/>
            <person name="Lipzen A."/>
            <person name="Lundell T."/>
            <person name="Morin E."/>
            <person name="Murat C."/>
            <person name="Sun H."/>
            <person name="Tunlid A."/>
            <person name="Henrissat B."/>
            <person name="Grigoriev I.V."/>
            <person name="Hibbett D.S."/>
            <person name="Martin F."/>
            <person name="Nordberg H.P."/>
            <person name="Cantor M.N."/>
            <person name="Hua S.X."/>
        </authorList>
    </citation>
    <scope>NUCLEOTIDE SEQUENCE [LARGE SCALE GENOMIC DNA]</scope>
    <source>
        <strain evidence="1 2">441</strain>
    </source>
</reference>
<dbReference type="Proteomes" id="UP000054018">
    <property type="component" value="Unassembled WGS sequence"/>
</dbReference>